<dbReference type="InterPro" id="IPR010982">
    <property type="entry name" value="Lambda_DNA-bd_dom_sf"/>
</dbReference>
<evidence type="ECO:0000259" key="2">
    <source>
        <dbReference type="PROSITE" id="PS50943"/>
    </source>
</evidence>
<sequence length="272" mass="29790">MKVGDAILNARKNAGLTQEQLAERAYVTRQAVSRWETGESEPSIDMRKLLANVLGISVTELLELPDAPACQCCGTPFDVPNMPLGTNADGTENPDYCGWCYRNGEFTGSGLDEIIERNVPYLMQATGYTQEEAVSFMGALLPTLKHWKDTANRNLAANCHKSVFYVCPNCGNILWSTGNAAVSCCGTALEPLVSVKNRSNPDASVETSDGCTRVHIAHPMTKQDHLLFIAAVGDDLVRIKRLYPEQEARAEFPLQGHCTIYAYGRECGLIEL</sequence>
<reference evidence="3" key="1">
    <citation type="journal article" date="2013" name="PLoS ONE">
        <title>Metagenomic insights into the carbohydrate-active enzymes carried by the microorganisms adhering to solid digesta in the rumen of cows.</title>
        <authorList>
            <person name="Wang L."/>
            <person name="Hatem A."/>
            <person name="Catalyurek U.V."/>
            <person name="Morrison M."/>
            <person name="Yu Z."/>
        </authorList>
    </citation>
    <scope>NUCLEOTIDE SEQUENCE</scope>
</reference>
<dbReference type="Pfam" id="PF01381">
    <property type="entry name" value="HTH_3"/>
    <property type="match status" value="1"/>
</dbReference>
<evidence type="ECO:0000256" key="1">
    <source>
        <dbReference type="ARBA" id="ARBA00023125"/>
    </source>
</evidence>
<dbReference type="Pfam" id="PF12674">
    <property type="entry name" value="Zn_ribbon_2"/>
    <property type="match status" value="1"/>
</dbReference>
<dbReference type="Gene3D" id="1.10.260.40">
    <property type="entry name" value="lambda repressor-like DNA-binding domains"/>
    <property type="match status" value="1"/>
</dbReference>
<proteinExistence type="predicted"/>
<dbReference type="SUPFAM" id="SSF49367">
    <property type="entry name" value="Superoxide reductase-like"/>
    <property type="match status" value="1"/>
</dbReference>
<dbReference type="InterPro" id="IPR001387">
    <property type="entry name" value="Cro/C1-type_HTH"/>
</dbReference>
<accession>W0FLA0</accession>
<protein>
    <submittedName>
        <fullName evidence="3">Transcriptional regulator</fullName>
    </submittedName>
</protein>
<dbReference type="PROSITE" id="PS50943">
    <property type="entry name" value="HTH_CROC1"/>
    <property type="match status" value="1"/>
</dbReference>
<dbReference type="InterPro" id="IPR025868">
    <property type="entry name" value="Zn_ribbon_dom_put"/>
</dbReference>
<evidence type="ECO:0000313" key="3">
    <source>
        <dbReference type="EMBL" id="AHF24239.1"/>
    </source>
</evidence>
<feature type="domain" description="HTH cro/C1-type" evidence="2">
    <location>
        <begin position="7"/>
        <end position="61"/>
    </location>
</feature>
<dbReference type="AlphaFoldDB" id="W0FLA0"/>
<dbReference type="Gene3D" id="2.60.40.730">
    <property type="entry name" value="SOR catalytic domain"/>
    <property type="match status" value="1"/>
</dbReference>
<dbReference type="GO" id="GO:0016491">
    <property type="term" value="F:oxidoreductase activity"/>
    <property type="evidence" value="ECO:0007669"/>
    <property type="project" value="InterPro"/>
</dbReference>
<dbReference type="GO" id="GO:0005506">
    <property type="term" value="F:iron ion binding"/>
    <property type="evidence" value="ECO:0007669"/>
    <property type="project" value="InterPro"/>
</dbReference>
<dbReference type="PANTHER" id="PTHR46558:SF4">
    <property type="entry name" value="DNA-BIDING PHAGE PROTEIN"/>
    <property type="match status" value="1"/>
</dbReference>
<dbReference type="InterPro" id="IPR036073">
    <property type="entry name" value="Desulfoferrodoxin_Fe-bd_dom_sf"/>
</dbReference>
<dbReference type="SUPFAM" id="SSF47413">
    <property type="entry name" value="lambda repressor-like DNA-binding domains"/>
    <property type="match status" value="1"/>
</dbReference>
<dbReference type="CDD" id="cd00093">
    <property type="entry name" value="HTH_XRE"/>
    <property type="match status" value="1"/>
</dbReference>
<dbReference type="PANTHER" id="PTHR46558">
    <property type="entry name" value="TRACRIPTIONAL REGULATORY PROTEIN-RELATED-RELATED"/>
    <property type="match status" value="1"/>
</dbReference>
<dbReference type="EMBL" id="KC246788">
    <property type="protein sequence ID" value="AHF24239.1"/>
    <property type="molecule type" value="Genomic_DNA"/>
</dbReference>
<organism evidence="3">
    <name type="scientific">uncultured bacterium Contig224</name>
    <dbReference type="NCBI Taxonomy" id="1393538"/>
    <lineage>
        <taxon>Bacteria</taxon>
        <taxon>environmental samples</taxon>
    </lineage>
</organism>
<keyword evidence="1" id="KW-0238">DNA-binding</keyword>
<dbReference type="SMART" id="SM00530">
    <property type="entry name" value="HTH_XRE"/>
    <property type="match status" value="1"/>
</dbReference>
<name>W0FLA0_9BACT</name>
<dbReference type="GO" id="GO:0003677">
    <property type="term" value="F:DNA binding"/>
    <property type="evidence" value="ECO:0007669"/>
    <property type="project" value="UniProtKB-KW"/>
</dbReference>